<dbReference type="RefSeq" id="WP_286660807.1">
    <property type="nucleotide sequence ID" value="NZ_JASZYV010000003.1"/>
</dbReference>
<reference evidence="3" key="1">
    <citation type="submission" date="2023-06" db="EMBL/GenBank/DDBJ databases">
        <authorList>
            <person name="Jiang Y."/>
            <person name="Liu Q."/>
        </authorList>
    </citation>
    <scope>NUCLEOTIDE SEQUENCE</scope>
    <source>
        <strain evidence="3">CGMCC 1.12089</strain>
    </source>
</reference>
<sequence>MFSSVVNENDRSLDRADLRPPLGMGIAAPGRPLAHQLLLTCLFVAASFAVNGYYFGGADHAIHFAFIERALHPEFLAGDPLVDRAQFHPTFLWPAIAALMHLAPLEWIYLALQAASAALMFSGVAALARALSPRQVASLAGVLAACMVLFARFSSAGLASFDVMLLNRSLSLGPLLFALALAAQGRFRAAFLLTGLTFNIHPTTAAHGAILVWFAAAFGPRRLVDALREPLWFLLGAAPLLVLMATTGGAAGVPAHPPKDWQDAQRLLLWFHHFPSLWPRSYWIALLPPLVAIAVSQWTKRDRVVLACLCGIVAACAAGYVGVELLGFPAALQLHLQETLRFLPYVAAAALAPWAAAAWNQGSAGKVRAIVAVTALSLDQVLTYPGGYSMASTVSFWVLALVLVLEIFRPRAQRATRQEAEPSLRWVVGVVLVAAIGGHLYRHVPIASTYESYYESRITQWARANLPADAVVAIPPYYYIGHAPLLNFRWAAGRRILGTLKDGGETTFSLSYFEEWRQRIEDAIGHPLDFSIPEDFRNHRNDWIEQAVADYGKADAARFALLAAKYGVTHAITEIGAAVQPELPVVYQDDRYRMYRVSAP</sequence>
<proteinExistence type="predicted"/>
<dbReference type="Pfam" id="PF20604">
    <property type="entry name" value="DUF6798"/>
    <property type="match status" value="1"/>
</dbReference>
<feature type="transmembrane region" description="Helical" evidence="1">
    <location>
        <begin position="277"/>
        <end position="295"/>
    </location>
</feature>
<keyword evidence="1" id="KW-0472">Membrane</keyword>
<dbReference type="EMBL" id="JASZYV010000003">
    <property type="protein sequence ID" value="MDM0045692.1"/>
    <property type="molecule type" value="Genomic_DNA"/>
</dbReference>
<accession>A0ABT7NCL0</accession>
<organism evidence="3 4">
    <name type="scientific">Variovorax dokdonensis</name>
    <dbReference type="NCBI Taxonomy" id="344883"/>
    <lineage>
        <taxon>Bacteria</taxon>
        <taxon>Pseudomonadati</taxon>
        <taxon>Pseudomonadota</taxon>
        <taxon>Betaproteobacteria</taxon>
        <taxon>Burkholderiales</taxon>
        <taxon>Comamonadaceae</taxon>
        <taxon>Variovorax</taxon>
    </lineage>
</organism>
<feature type="transmembrane region" description="Helical" evidence="1">
    <location>
        <begin position="189"/>
        <end position="219"/>
    </location>
</feature>
<name>A0ABT7NCL0_9BURK</name>
<evidence type="ECO:0000313" key="4">
    <source>
        <dbReference type="Proteomes" id="UP001174908"/>
    </source>
</evidence>
<feature type="transmembrane region" description="Helical" evidence="1">
    <location>
        <begin position="136"/>
        <end position="153"/>
    </location>
</feature>
<feature type="transmembrane region" description="Helical" evidence="1">
    <location>
        <begin position="107"/>
        <end position="130"/>
    </location>
</feature>
<feature type="domain" description="DUF6798" evidence="2">
    <location>
        <begin position="457"/>
        <end position="522"/>
    </location>
</feature>
<evidence type="ECO:0000256" key="1">
    <source>
        <dbReference type="SAM" id="Phobius"/>
    </source>
</evidence>
<gene>
    <name evidence="3" type="ORF">QTH91_14470</name>
</gene>
<dbReference type="InterPro" id="IPR046477">
    <property type="entry name" value="DUF6798"/>
</dbReference>
<evidence type="ECO:0000313" key="3">
    <source>
        <dbReference type="EMBL" id="MDM0045692.1"/>
    </source>
</evidence>
<feature type="transmembrane region" description="Helical" evidence="1">
    <location>
        <begin position="33"/>
        <end position="55"/>
    </location>
</feature>
<keyword evidence="4" id="KW-1185">Reference proteome</keyword>
<protein>
    <recommendedName>
        <fullName evidence="2">DUF6798 domain-containing protein</fullName>
    </recommendedName>
</protein>
<keyword evidence="1" id="KW-0812">Transmembrane</keyword>
<feature type="transmembrane region" description="Helical" evidence="1">
    <location>
        <begin position="165"/>
        <end position="183"/>
    </location>
</feature>
<feature type="transmembrane region" description="Helical" evidence="1">
    <location>
        <begin position="390"/>
        <end position="408"/>
    </location>
</feature>
<feature type="transmembrane region" description="Helical" evidence="1">
    <location>
        <begin position="231"/>
        <end position="257"/>
    </location>
</feature>
<comment type="caution">
    <text evidence="3">The sequence shown here is derived from an EMBL/GenBank/DDBJ whole genome shotgun (WGS) entry which is preliminary data.</text>
</comment>
<dbReference type="Proteomes" id="UP001174908">
    <property type="component" value="Unassembled WGS sequence"/>
</dbReference>
<keyword evidence="1" id="KW-1133">Transmembrane helix</keyword>
<evidence type="ECO:0000259" key="2">
    <source>
        <dbReference type="Pfam" id="PF20604"/>
    </source>
</evidence>
<feature type="transmembrane region" description="Helical" evidence="1">
    <location>
        <begin position="304"/>
        <end position="322"/>
    </location>
</feature>